<dbReference type="EMBL" id="JARVKF010000001">
    <property type="protein sequence ID" value="KAK9426660.1"/>
    <property type="molecule type" value="Genomic_DNA"/>
</dbReference>
<organism evidence="1 2">
    <name type="scientific">Seiridium unicorne</name>
    <dbReference type="NCBI Taxonomy" id="138068"/>
    <lineage>
        <taxon>Eukaryota</taxon>
        <taxon>Fungi</taxon>
        <taxon>Dikarya</taxon>
        <taxon>Ascomycota</taxon>
        <taxon>Pezizomycotina</taxon>
        <taxon>Sordariomycetes</taxon>
        <taxon>Xylariomycetidae</taxon>
        <taxon>Amphisphaeriales</taxon>
        <taxon>Sporocadaceae</taxon>
        <taxon>Seiridium</taxon>
    </lineage>
</organism>
<comment type="caution">
    <text evidence="1">The sequence shown here is derived from an EMBL/GenBank/DDBJ whole genome shotgun (WGS) entry which is preliminary data.</text>
</comment>
<gene>
    <name evidence="1" type="ORF">SUNI508_00187</name>
</gene>
<keyword evidence="2" id="KW-1185">Reference proteome</keyword>
<sequence length="35" mass="3858">MTALEQSLATMLIGENDEQLPLVDRNVGVKSDTRL</sequence>
<evidence type="ECO:0008006" key="3">
    <source>
        <dbReference type="Google" id="ProtNLM"/>
    </source>
</evidence>
<evidence type="ECO:0000313" key="2">
    <source>
        <dbReference type="Proteomes" id="UP001408356"/>
    </source>
</evidence>
<accession>A0ABR2VJN5</accession>
<proteinExistence type="predicted"/>
<protein>
    <recommendedName>
        <fullName evidence="3">RNA polymerase beta subunit</fullName>
    </recommendedName>
</protein>
<dbReference type="Proteomes" id="UP001408356">
    <property type="component" value="Unassembled WGS sequence"/>
</dbReference>
<reference evidence="1 2" key="1">
    <citation type="journal article" date="2024" name="J. Plant Pathol.">
        <title>Sequence and assembly of the genome of Seiridium unicorne, isolate CBS 538.82, causal agent of cypress canker disease.</title>
        <authorList>
            <person name="Scali E."/>
            <person name="Rocca G.D."/>
            <person name="Danti R."/>
            <person name="Garbelotto M."/>
            <person name="Barberini S."/>
            <person name="Baroncelli R."/>
            <person name="Emiliani G."/>
        </authorList>
    </citation>
    <scope>NUCLEOTIDE SEQUENCE [LARGE SCALE GENOMIC DNA]</scope>
    <source>
        <strain evidence="1 2">BM-138-508</strain>
    </source>
</reference>
<name>A0ABR2VJN5_9PEZI</name>
<evidence type="ECO:0000313" key="1">
    <source>
        <dbReference type="EMBL" id="KAK9426660.1"/>
    </source>
</evidence>